<evidence type="ECO:0000256" key="1">
    <source>
        <dbReference type="ARBA" id="ARBA00004196"/>
    </source>
</evidence>
<feature type="domain" description="HTH araC/xylS-type" evidence="8">
    <location>
        <begin position="174"/>
        <end position="272"/>
    </location>
</feature>
<dbReference type="InterPro" id="IPR018062">
    <property type="entry name" value="HTH_AraC-typ_CS"/>
</dbReference>
<comment type="similarity">
    <text evidence="2">Belongs to the bacterial solute-binding protein 8 family.</text>
</comment>
<evidence type="ECO:0000256" key="7">
    <source>
        <dbReference type="ARBA" id="ARBA00023163"/>
    </source>
</evidence>
<evidence type="ECO:0000256" key="3">
    <source>
        <dbReference type="ARBA" id="ARBA00022448"/>
    </source>
</evidence>
<name>A0ABW4ZWU8_9BACL</name>
<dbReference type="Gene3D" id="3.40.50.1980">
    <property type="entry name" value="Nitrogenase molybdenum iron protein domain"/>
    <property type="match status" value="2"/>
</dbReference>
<keyword evidence="11" id="KW-1185">Reference proteome</keyword>
<dbReference type="Pfam" id="PF12833">
    <property type="entry name" value="HTH_18"/>
    <property type="match status" value="1"/>
</dbReference>
<proteinExistence type="inferred from homology"/>
<dbReference type="SUPFAM" id="SSF46689">
    <property type="entry name" value="Homeodomain-like"/>
    <property type="match status" value="2"/>
</dbReference>
<comment type="subcellular location">
    <subcellularLocation>
        <location evidence="1">Cell envelope</location>
    </subcellularLocation>
</comment>
<keyword evidence="4" id="KW-0732">Signal</keyword>
<dbReference type="EMBL" id="JBHUIO010000005">
    <property type="protein sequence ID" value="MFD2170462.1"/>
    <property type="molecule type" value="Genomic_DNA"/>
</dbReference>
<evidence type="ECO:0000256" key="6">
    <source>
        <dbReference type="ARBA" id="ARBA00023125"/>
    </source>
</evidence>
<evidence type="ECO:0000313" key="10">
    <source>
        <dbReference type="EMBL" id="MFD2170462.1"/>
    </source>
</evidence>
<keyword evidence="7" id="KW-0804">Transcription</keyword>
<dbReference type="Gene3D" id="1.10.10.60">
    <property type="entry name" value="Homeodomain-like"/>
    <property type="match status" value="2"/>
</dbReference>
<keyword evidence="6" id="KW-0238">DNA-binding</keyword>
<gene>
    <name evidence="10" type="ORF">ACFSOY_10655</name>
</gene>
<dbReference type="Proteomes" id="UP001597343">
    <property type="component" value="Unassembled WGS sequence"/>
</dbReference>
<feature type="domain" description="Fe/B12 periplasmic-binding" evidence="9">
    <location>
        <begin position="275"/>
        <end position="540"/>
    </location>
</feature>
<evidence type="ECO:0000313" key="11">
    <source>
        <dbReference type="Proteomes" id="UP001597343"/>
    </source>
</evidence>
<dbReference type="RefSeq" id="WP_386046430.1">
    <property type="nucleotide sequence ID" value="NZ_JBHUIO010000005.1"/>
</dbReference>
<dbReference type="Pfam" id="PF01497">
    <property type="entry name" value="Peripla_BP_2"/>
    <property type="match status" value="1"/>
</dbReference>
<dbReference type="SUPFAM" id="SSF51215">
    <property type="entry name" value="Regulatory protein AraC"/>
    <property type="match status" value="1"/>
</dbReference>
<dbReference type="InterPro" id="IPR051313">
    <property type="entry name" value="Bact_iron-sidero_bind"/>
</dbReference>
<dbReference type="PROSITE" id="PS00041">
    <property type="entry name" value="HTH_ARAC_FAMILY_1"/>
    <property type="match status" value="1"/>
</dbReference>
<dbReference type="SMART" id="SM00342">
    <property type="entry name" value="HTH_ARAC"/>
    <property type="match status" value="1"/>
</dbReference>
<dbReference type="InterPro" id="IPR037923">
    <property type="entry name" value="HTH-like"/>
</dbReference>
<evidence type="ECO:0000256" key="5">
    <source>
        <dbReference type="ARBA" id="ARBA00023015"/>
    </source>
</evidence>
<organism evidence="10 11">
    <name type="scientific">Tumebacillus lipolyticus</name>
    <dbReference type="NCBI Taxonomy" id="1280370"/>
    <lineage>
        <taxon>Bacteria</taxon>
        <taxon>Bacillati</taxon>
        <taxon>Bacillota</taxon>
        <taxon>Bacilli</taxon>
        <taxon>Bacillales</taxon>
        <taxon>Alicyclobacillaceae</taxon>
        <taxon>Tumebacillus</taxon>
    </lineage>
</organism>
<dbReference type="InterPro" id="IPR002491">
    <property type="entry name" value="ABC_transptr_periplasmic_BD"/>
</dbReference>
<dbReference type="InterPro" id="IPR018060">
    <property type="entry name" value="HTH_AraC"/>
</dbReference>
<reference evidence="11" key="1">
    <citation type="journal article" date="2019" name="Int. J. Syst. Evol. Microbiol.">
        <title>The Global Catalogue of Microorganisms (GCM) 10K type strain sequencing project: providing services to taxonomists for standard genome sequencing and annotation.</title>
        <authorList>
            <consortium name="The Broad Institute Genomics Platform"/>
            <consortium name="The Broad Institute Genome Sequencing Center for Infectious Disease"/>
            <person name="Wu L."/>
            <person name="Ma J."/>
        </authorList>
    </citation>
    <scope>NUCLEOTIDE SEQUENCE [LARGE SCALE GENOMIC DNA]</scope>
    <source>
        <strain evidence="11">CGMCC 1.13574</strain>
    </source>
</reference>
<comment type="caution">
    <text evidence="10">The sequence shown here is derived from an EMBL/GenBank/DDBJ whole genome shotgun (WGS) entry which is preliminary data.</text>
</comment>
<evidence type="ECO:0000256" key="4">
    <source>
        <dbReference type="ARBA" id="ARBA00022729"/>
    </source>
</evidence>
<dbReference type="PROSITE" id="PS01124">
    <property type="entry name" value="HTH_ARAC_FAMILY_2"/>
    <property type="match status" value="1"/>
</dbReference>
<evidence type="ECO:0000259" key="9">
    <source>
        <dbReference type="PROSITE" id="PS50983"/>
    </source>
</evidence>
<dbReference type="InterPro" id="IPR009057">
    <property type="entry name" value="Homeodomain-like_sf"/>
</dbReference>
<accession>A0ABW4ZWU8</accession>
<dbReference type="SUPFAM" id="SSF53807">
    <property type="entry name" value="Helical backbone' metal receptor"/>
    <property type="match status" value="1"/>
</dbReference>
<dbReference type="PROSITE" id="PS50983">
    <property type="entry name" value="FE_B12_PBP"/>
    <property type="match status" value="1"/>
</dbReference>
<keyword evidence="5" id="KW-0805">Transcription regulation</keyword>
<dbReference type="PANTHER" id="PTHR30532">
    <property type="entry name" value="IRON III DICITRATE-BINDING PERIPLASMIC PROTEIN"/>
    <property type="match status" value="1"/>
</dbReference>
<evidence type="ECO:0000256" key="2">
    <source>
        <dbReference type="ARBA" id="ARBA00008814"/>
    </source>
</evidence>
<dbReference type="PANTHER" id="PTHR30532:SF1">
    <property type="entry name" value="IRON(3+)-HYDROXAMATE-BINDING PROTEIN FHUD"/>
    <property type="match status" value="1"/>
</dbReference>
<keyword evidence="3" id="KW-0813">Transport</keyword>
<sequence length="541" mass="61064">MSLPLEIGKMSATLWEVELIAGDSAFQQGQHLTNTFTLLVLLSGEGILERGSASCPMRQDTVYICPPESTFGISAGGQEVLSVAQIRFGFFQVSNPSRTKMHAVLAEGILPDSSSIKVEPAGRLHALCRSMHEQFCSAEPLRWWRAQALFQELLVEVLSAASNRAQDDTHQAMERSKAYMEAHFADDLTIDRLAGIAGLSPKYFVDLFKKRYGVSVLDHLTQIRMSKAKQLMLCSERLLRDVAHEVGYRDEFYFSRKFKKEVGMSPSAFIKKRQRKVAVYGSTSLIGYLMPLEVIPYAAPLHAKWTRYYNDLFGADIPIHLDAYRQNHNRSANLDKLAAASPDLIICSPGLDGWEQERLAAIAPVFELPSEREGWQRQLLAVAELLEEPVQAQRWIASFERKLATVRDKIGKQAQENSVLTLRLQEDQLTVHCNRGMSDVLYSALGFQSPYPAAELPFNLPMTLEQLDTCGADHVLLLVWQESDTLRAWKQMQETPQWLSLKAVRENRLHLIASEPWREYSPIALERMLDDACQLLSGNRP</sequence>
<protein>
    <submittedName>
        <fullName evidence="10">AraC family transcriptional regulator</fullName>
    </submittedName>
</protein>
<evidence type="ECO:0000259" key="8">
    <source>
        <dbReference type="PROSITE" id="PS01124"/>
    </source>
</evidence>